<evidence type="ECO:0000256" key="1">
    <source>
        <dbReference type="ARBA" id="ARBA00022729"/>
    </source>
</evidence>
<feature type="disulfide bond" description="Redox-active" evidence="4">
    <location>
        <begin position="60"/>
        <end position="63"/>
    </location>
</feature>
<dbReference type="CDD" id="cd03019">
    <property type="entry name" value="DsbA_DsbA"/>
    <property type="match status" value="1"/>
</dbReference>
<dbReference type="SUPFAM" id="SSF52833">
    <property type="entry name" value="Thioredoxin-like"/>
    <property type="match status" value="1"/>
</dbReference>
<dbReference type="EMBL" id="JACIIQ010000008">
    <property type="protein sequence ID" value="MBB5670692.1"/>
    <property type="molecule type" value="Genomic_DNA"/>
</dbReference>
<keyword evidence="2" id="KW-0676">Redox-active center</keyword>
<comment type="subcellular location">
    <subcellularLocation>
        <location evidence="3">Periplasm</location>
    </subcellularLocation>
</comment>
<comment type="similarity">
    <text evidence="3">Belongs to the thioredoxin family.</text>
</comment>
<protein>
    <recommendedName>
        <fullName evidence="3">Thiol:disulfide interchange protein</fullName>
    </recommendedName>
</protein>
<feature type="domain" description="Thioredoxin" evidence="6">
    <location>
        <begin position="15"/>
        <end position="207"/>
    </location>
</feature>
<dbReference type="GO" id="GO:0015036">
    <property type="term" value="F:disulfide oxidoreductase activity"/>
    <property type="evidence" value="ECO:0007669"/>
    <property type="project" value="UniProtKB-ARBA"/>
</dbReference>
<dbReference type="PIRSF" id="PIRSF001488">
    <property type="entry name" value="Tdi_protein"/>
    <property type="match status" value="1"/>
</dbReference>
<evidence type="ECO:0000256" key="3">
    <source>
        <dbReference type="PIRNR" id="PIRNR001488"/>
    </source>
</evidence>
<dbReference type="PROSITE" id="PS51352">
    <property type="entry name" value="THIOREDOXIN_2"/>
    <property type="match status" value="1"/>
</dbReference>
<proteinExistence type="inferred from homology"/>
<evidence type="ECO:0000256" key="2">
    <source>
        <dbReference type="ARBA" id="ARBA00023284"/>
    </source>
</evidence>
<evidence type="ECO:0000313" key="7">
    <source>
        <dbReference type="EMBL" id="MBB5670692.1"/>
    </source>
</evidence>
<dbReference type="PANTHER" id="PTHR35891">
    <property type="entry name" value="THIOL:DISULFIDE INTERCHANGE PROTEIN DSBA"/>
    <property type="match status" value="1"/>
</dbReference>
<name>A0AB73GY12_9XANT</name>
<dbReference type="InterPro" id="IPR012336">
    <property type="entry name" value="Thioredoxin-like_fold"/>
</dbReference>
<dbReference type="Proteomes" id="UP000528595">
    <property type="component" value="Unassembled WGS sequence"/>
</dbReference>
<dbReference type="InterPro" id="IPR013766">
    <property type="entry name" value="Thioredoxin_domain"/>
</dbReference>
<dbReference type="Pfam" id="PF13462">
    <property type="entry name" value="Thioredoxin_4"/>
    <property type="match status" value="1"/>
</dbReference>
<keyword evidence="3" id="KW-1015">Disulfide bond</keyword>
<gene>
    <name evidence="7" type="ORF">FHR65_002257</name>
</gene>
<feature type="signal peptide" evidence="5">
    <location>
        <begin position="1"/>
        <end position="21"/>
    </location>
</feature>
<dbReference type="InterPro" id="IPR050824">
    <property type="entry name" value="Thiol_disulfide_DsbA"/>
</dbReference>
<comment type="caution">
    <text evidence="7">The sequence shown here is derived from an EMBL/GenBank/DDBJ whole genome shotgun (WGS) entry which is preliminary data.</text>
</comment>
<dbReference type="PANTHER" id="PTHR35891:SF2">
    <property type="entry name" value="THIOL:DISULFIDE INTERCHANGE PROTEIN DSBA"/>
    <property type="match status" value="1"/>
</dbReference>
<organism evidence="7">
    <name type="scientific">Xanthomonas arboricola</name>
    <dbReference type="NCBI Taxonomy" id="56448"/>
    <lineage>
        <taxon>Bacteria</taxon>
        <taxon>Pseudomonadati</taxon>
        <taxon>Pseudomonadota</taxon>
        <taxon>Gammaproteobacteria</taxon>
        <taxon>Lysobacterales</taxon>
        <taxon>Lysobacteraceae</taxon>
        <taxon>Xanthomonas</taxon>
    </lineage>
</organism>
<dbReference type="GO" id="GO:0042597">
    <property type="term" value="C:periplasmic space"/>
    <property type="evidence" value="ECO:0007669"/>
    <property type="project" value="UniProtKB-SubCell"/>
</dbReference>
<feature type="chain" id="PRO_5044499208" description="Thiol:disulfide interchange protein" evidence="5">
    <location>
        <begin position="22"/>
        <end position="216"/>
    </location>
</feature>
<keyword evidence="1 5" id="KW-0732">Signal</keyword>
<dbReference type="InterPro" id="IPR023205">
    <property type="entry name" value="DsbA/DsbL"/>
</dbReference>
<dbReference type="AlphaFoldDB" id="A0AB73GY12"/>
<reference evidence="7" key="1">
    <citation type="submission" date="2020-08" db="EMBL/GenBank/DDBJ databases">
        <title>Studying the diversity of plant-associated saprophytic bacteria and their role in host health and plant-pathogen interactions.</title>
        <authorList>
            <person name="Potnis N."/>
        </authorList>
    </citation>
    <scope>NUCLEOTIDE SEQUENCE</scope>
    <source>
        <strain evidence="7">F21</strain>
    </source>
</reference>
<evidence type="ECO:0000259" key="6">
    <source>
        <dbReference type="PROSITE" id="PS51352"/>
    </source>
</evidence>
<dbReference type="Gene3D" id="3.40.30.10">
    <property type="entry name" value="Glutaredoxin"/>
    <property type="match status" value="1"/>
</dbReference>
<sequence length="216" mass="23754">MNLLSRLSLLLLLLMPLAACAADKNAPPVEGDDYIVIDGGQPYAPLAGKVEVVEVFGYTCPHCAHFEPTLEAWVAKQPSYVRFTPVPAAFGGFWDAFARAYFAADVLGVAKRSHRAMFEAIHEKQTVPTQNVAPEELAAFYAGYGVPQQRFIETYKSQAVDARLDAAREFAKRSKLPGTPAIIVNGRYLIGARNYPDMLRVADYLIAREHAAPAKR</sequence>
<accession>A0AB73GY12</accession>
<keyword evidence="3" id="KW-0574">Periplasm</keyword>
<evidence type="ECO:0000256" key="5">
    <source>
        <dbReference type="SAM" id="SignalP"/>
    </source>
</evidence>
<dbReference type="PROSITE" id="PS00194">
    <property type="entry name" value="THIOREDOXIN_1"/>
    <property type="match status" value="1"/>
</dbReference>
<evidence type="ECO:0000256" key="4">
    <source>
        <dbReference type="PIRSR" id="PIRSR001488-1"/>
    </source>
</evidence>
<dbReference type="InterPro" id="IPR017937">
    <property type="entry name" value="Thioredoxin_CS"/>
</dbReference>
<dbReference type="RefSeq" id="WP_160955284.1">
    <property type="nucleotide sequence ID" value="NZ_JACHNQ010000001.1"/>
</dbReference>
<dbReference type="InterPro" id="IPR036249">
    <property type="entry name" value="Thioredoxin-like_sf"/>
</dbReference>